<accession>A0AAW2DZJ9</accession>
<feature type="domain" description="Reverse transcriptase zinc-binding" evidence="1">
    <location>
        <begin position="88"/>
        <end position="165"/>
    </location>
</feature>
<sequence length="192" mass="22359">MFTLQDLDTKSPSPTLTGFIVHPKLCENNLLNGTVADLIDNNTKSWKYDLIRKLYHQPIVKEIMNVLVSKTKENTDKILWKHSNKGEYSVSKVYSIIHQHQNTTRSNQYSYGISPAVWKPLWKVKLLMKIITCVWKILHDSLPAFENLVRRGISTHNRCLMCDEEKYPTFSYTVLLQELYGMAPYLISEHQT</sequence>
<dbReference type="Proteomes" id="UP001459277">
    <property type="component" value="Unassembled WGS sequence"/>
</dbReference>
<name>A0AAW2DZJ9_9ROSI</name>
<keyword evidence="3" id="KW-1185">Reference proteome</keyword>
<proteinExistence type="predicted"/>
<protein>
    <recommendedName>
        <fullName evidence="1">Reverse transcriptase zinc-binding domain-containing protein</fullName>
    </recommendedName>
</protein>
<dbReference type="EMBL" id="JAZDWU010000001">
    <property type="protein sequence ID" value="KAL0015987.1"/>
    <property type="molecule type" value="Genomic_DNA"/>
</dbReference>
<evidence type="ECO:0000259" key="1">
    <source>
        <dbReference type="Pfam" id="PF13966"/>
    </source>
</evidence>
<gene>
    <name evidence="2" type="ORF">SO802_003056</name>
</gene>
<dbReference type="Pfam" id="PF13966">
    <property type="entry name" value="zf-RVT"/>
    <property type="match status" value="1"/>
</dbReference>
<reference evidence="2 3" key="1">
    <citation type="submission" date="2024-01" db="EMBL/GenBank/DDBJ databases">
        <title>A telomere-to-telomere, gap-free genome of sweet tea (Lithocarpus litseifolius).</title>
        <authorList>
            <person name="Zhou J."/>
        </authorList>
    </citation>
    <scope>NUCLEOTIDE SEQUENCE [LARGE SCALE GENOMIC DNA]</scope>
    <source>
        <strain evidence="2">Zhou-2022a</strain>
        <tissue evidence="2">Leaf</tissue>
    </source>
</reference>
<organism evidence="2 3">
    <name type="scientific">Lithocarpus litseifolius</name>
    <dbReference type="NCBI Taxonomy" id="425828"/>
    <lineage>
        <taxon>Eukaryota</taxon>
        <taxon>Viridiplantae</taxon>
        <taxon>Streptophyta</taxon>
        <taxon>Embryophyta</taxon>
        <taxon>Tracheophyta</taxon>
        <taxon>Spermatophyta</taxon>
        <taxon>Magnoliopsida</taxon>
        <taxon>eudicotyledons</taxon>
        <taxon>Gunneridae</taxon>
        <taxon>Pentapetalae</taxon>
        <taxon>rosids</taxon>
        <taxon>fabids</taxon>
        <taxon>Fagales</taxon>
        <taxon>Fagaceae</taxon>
        <taxon>Lithocarpus</taxon>
    </lineage>
</organism>
<evidence type="ECO:0000313" key="2">
    <source>
        <dbReference type="EMBL" id="KAL0015987.1"/>
    </source>
</evidence>
<dbReference type="InterPro" id="IPR026960">
    <property type="entry name" value="RVT-Znf"/>
</dbReference>
<dbReference type="AlphaFoldDB" id="A0AAW2DZJ9"/>
<comment type="caution">
    <text evidence="2">The sequence shown here is derived from an EMBL/GenBank/DDBJ whole genome shotgun (WGS) entry which is preliminary data.</text>
</comment>
<evidence type="ECO:0000313" key="3">
    <source>
        <dbReference type="Proteomes" id="UP001459277"/>
    </source>
</evidence>